<dbReference type="KEGG" id="vg:22111530"/>
<sequence>MNSKLEKLVEELRRMPPIEQVGNYKRYRVIARALDKKGRVLATRTNSYTQTHPVQKGFAIRAGRPQGEFLHAEISCLLAARADVHTLLIARISKDGIPVPAKPCEICTLAIMEYGVKEIIHT</sequence>
<protein>
    <submittedName>
        <fullName evidence="2">dCMP deaminase</fullName>
    </submittedName>
</protein>
<dbReference type="SUPFAM" id="SSF53927">
    <property type="entry name" value="Cytidine deaminase-like"/>
    <property type="match status" value="1"/>
</dbReference>
<dbReference type="InterPro" id="IPR016193">
    <property type="entry name" value="Cytidine_deaminase-like"/>
</dbReference>
<dbReference type="OrthoDB" id="18817at10239"/>
<gene>
    <name evidence="2" type="primary">490</name>
    <name evidence="2" type="ORF">PBI_121Q_490</name>
</gene>
<proteinExistence type="predicted"/>
<dbReference type="Gene3D" id="3.40.140.10">
    <property type="entry name" value="Cytidine Deaminase, domain 2"/>
    <property type="match status" value="1"/>
</dbReference>
<feature type="domain" description="CMP/dCMP-type deaminase" evidence="1">
    <location>
        <begin position="23"/>
        <end position="120"/>
    </location>
</feature>
<reference evidence="2 3" key="1">
    <citation type="submission" date="2014-09" db="EMBL/GenBank/DDBJ databases">
        <authorList>
            <person name="Lapin J.S."/>
            <person name="Pope W.H."/>
            <person name="Hua J."/>
            <person name="Ford M.E."/>
            <person name="Conway J.F."/>
            <person name="Hatfull G.F."/>
            <person name="Hendrix R.W."/>
        </authorList>
    </citation>
    <scope>NUCLEOTIDE SEQUENCE [LARGE SCALE GENOMIC DNA]</scope>
</reference>
<organism evidence="2 3">
    <name type="scientific">Escherichia phage 121Q</name>
    <dbReference type="NCBI Taxonomy" id="1555202"/>
    <lineage>
        <taxon>Viruses</taxon>
        <taxon>Duplodnaviria</taxon>
        <taxon>Heunggongvirae</taxon>
        <taxon>Uroviricota</taxon>
        <taxon>Caudoviricetes</taxon>
        <taxon>Asteriusvirus</taxon>
        <taxon>Asteriusvirus av121Q</taxon>
    </lineage>
</organism>
<evidence type="ECO:0000313" key="2">
    <source>
        <dbReference type="EMBL" id="AIT14380.1"/>
    </source>
</evidence>
<dbReference type="RefSeq" id="YP_009102077.1">
    <property type="nucleotide sequence ID" value="NC_025447.1"/>
</dbReference>
<dbReference type="Pfam" id="PF00383">
    <property type="entry name" value="dCMP_cyt_deam_1"/>
    <property type="match status" value="1"/>
</dbReference>
<name>A0A097EY97_9CAUD</name>
<dbReference type="EMBL" id="KM507819">
    <property type="protein sequence ID" value="AIT14380.1"/>
    <property type="molecule type" value="Genomic_DNA"/>
</dbReference>
<dbReference type="GeneID" id="22111530"/>
<evidence type="ECO:0000259" key="1">
    <source>
        <dbReference type="Pfam" id="PF00383"/>
    </source>
</evidence>
<dbReference type="Proteomes" id="UP000029889">
    <property type="component" value="Segment"/>
</dbReference>
<accession>A0A097EY97</accession>
<keyword evidence="3" id="KW-1185">Reference proteome</keyword>
<evidence type="ECO:0000313" key="3">
    <source>
        <dbReference type="Proteomes" id="UP000029889"/>
    </source>
</evidence>
<dbReference type="GO" id="GO:0003824">
    <property type="term" value="F:catalytic activity"/>
    <property type="evidence" value="ECO:0007669"/>
    <property type="project" value="InterPro"/>
</dbReference>
<dbReference type="InterPro" id="IPR002125">
    <property type="entry name" value="CMP_dCMP_dom"/>
</dbReference>